<dbReference type="EMBL" id="LK032083">
    <property type="protein sequence ID" value="CDY18282.1"/>
    <property type="molecule type" value="Genomic_DNA"/>
</dbReference>
<dbReference type="Gramene" id="CDY18282">
    <property type="protein sequence ID" value="CDY18282"/>
    <property type="gene ID" value="GSBRNA2T00002817001"/>
</dbReference>
<gene>
    <name evidence="1" type="primary">BnaC05g03050D</name>
    <name evidence="1" type="ORF">GSBRNA2T00002817001</name>
</gene>
<evidence type="ECO:0000313" key="2">
    <source>
        <dbReference type="Proteomes" id="UP000028999"/>
    </source>
</evidence>
<dbReference type="PaxDb" id="3708-A0A078FZU7"/>
<proteinExistence type="predicted"/>
<dbReference type="STRING" id="3708.A0A078FZU7"/>
<protein>
    <submittedName>
        <fullName evidence="1">BnaC05g03050D protein</fullName>
    </submittedName>
</protein>
<dbReference type="Proteomes" id="UP000028999">
    <property type="component" value="Unassembled WGS sequence"/>
</dbReference>
<evidence type="ECO:0000313" key="1">
    <source>
        <dbReference type="EMBL" id="CDY18282.1"/>
    </source>
</evidence>
<dbReference type="AlphaFoldDB" id="A0A078FZU7"/>
<sequence length="90" mass="10043">MTTFNALAVTEFQPEPTFQVNFPEDFEPSSTPTFKAIGSLPEKCDPFATCESFGFGETVSENGGVNQQSVLQEQQLWLQNQNKIMAKHLI</sequence>
<organism evidence="1 2">
    <name type="scientific">Brassica napus</name>
    <name type="common">Rape</name>
    <dbReference type="NCBI Taxonomy" id="3708"/>
    <lineage>
        <taxon>Eukaryota</taxon>
        <taxon>Viridiplantae</taxon>
        <taxon>Streptophyta</taxon>
        <taxon>Embryophyta</taxon>
        <taxon>Tracheophyta</taxon>
        <taxon>Spermatophyta</taxon>
        <taxon>Magnoliopsida</taxon>
        <taxon>eudicotyledons</taxon>
        <taxon>Gunneridae</taxon>
        <taxon>Pentapetalae</taxon>
        <taxon>rosids</taxon>
        <taxon>malvids</taxon>
        <taxon>Brassicales</taxon>
        <taxon>Brassicaceae</taxon>
        <taxon>Brassiceae</taxon>
        <taxon>Brassica</taxon>
    </lineage>
</organism>
<name>A0A078FZU7_BRANA</name>
<accession>A0A078FZU7</accession>
<keyword evidence="2" id="KW-1185">Reference proteome</keyword>
<reference evidence="1 2" key="1">
    <citation type="journal article" date="2014" name="Science">
        <title>Plant genetics. Early allopolyploid evolution in the post-Neolithic Brassica napus oilseed genome.</title>
        <authorList>
            <person name="Chalhoub B."/>
            <person name="Denoeud F."/>
            <person name="Liu S."/>
            <person name="Parkin I.A."/>
            <person name="Tang H."/>
            <person name="Wang X."/>
            <person name="Chiquet J."/>
            <person name="Belcram H."/>
            <person name="Tong C."/>
            <person name="Samans B."/>
            <person name="Correa M."/>
            <person name="Da Silva C."/>
            <person name="Just J."/>
            <person name="Falentin C."/>
            <person name="Koh C.S."/>
            <person name="Le Clainche I."/>
            <person name="Bernard M."/>
            <person name="Bento P."/>
            <person name="Noel B."/>
            <person name="Labadie K."/>
            <person name="Alberti A."/>
            <person name="Charles M."/>
            <person name="Arnaud D."/>
            <person name="Guo H."/>
            <person name="Daviaud C."/>
            <person name="Alamery S."/>
            <person name="Jabbari K."/>
            <person name="Zhao M."/>
            <person name="Edger P.P."/>
            <person name="Chelaifa H."/>
            <person name="Tack D."/>
            <person name="Lassalle G."/>
            <person name="Mestiri I."/>
            <person name="Schnel N."/>
            <person name="Le Paslier M.C."/>
            <person name="Fan G."/>
            <person name="Renault V."/>
            <person name="Bayer P.E."/>
            <person name="Golicz A.A."/>
            <person name="Manoli S."/>
            <person name="Lee T.H."/>
            <person name="Thi V.H."/>
            <person name="Chalabi S."/>
            <person name="Hu Q."/>
            <person name="Fan C."/>
            <person name="Tollenaere R."/>
            <person name="Lu Y."/>
            <person name="Battail C."/>
            <person name="Shen J."/>
            <person name="Sidebottom C.H."/>
            <person name="Wang X."/>
            <person name="Canaguier A."/>
            <person name="Chauveau A."/>
            <person name="Berard A."/>
            <person name="Deniot G."/>
            <person name="Guan M."/>
            <person name="Liu Z."/>
            <person name="Sun F."/>
            <person name="Lim Y.P."/>
            <person name="Lyons E."/>
            <person name="Town C.D."/>
            <person name="Bancroft I."/>
            <person name="Wang X."/>
            <person name="Meng J."/>
            <person name="Ma J."/>
            <person name="Pires J.C."/>
            <person name="King G.J."/>
            <person name="Brunel D."/>
            <person name="Delourme R."/>
            <person name="Renard M."/>
            <person name="Aury J.M."/>
            <person name="Adams K.L."/>
            <person name="Batley J."/>
            <person name="Snowdon R.J."/>
            <person name="Tost J."/>
            <person name="Edwards D."/>
            <person name="Zhou Y."/>
            <person name="Hua W."/>
            <person name="Sharpe A.G."/>
            <person name="Paterson A.H."/>
            <person name="Guan C."/>
            <person name="Wincker P."/>
        </authorList>
    </citation>
    <scope>NUCLEOTIDE SEQUENCE [LARGE SCALE GENOMIC DNA]</scope>
    <source>
        <strain evidence="2">cv. Darmor-bzh</strain>
    </source>
</reference>